<feature type="region of interest" description="Disordered" evidence="1">
    <location>
        <begin position="354"/>
        <end position="417"/>
    </location>
</feature>
<dbReference type="RefSeq" id="XP_013085621.2">
    <property type="nucleotide sequence ID" value="XM_013230167.2"/>
</dbReference>
<feature type="compositionally biased region" description="Polar residues" evidence="1">
    <location>
        <begin position="461"/>
        <end position="470"/>
    </location>
</feature>
<sequence length="563" mass="60634">MCFLVDDDEDGQGGSSGSPKLQLKRHHTWLVPQRVLMIILTLAIIFLCIGLVLMAIGGGIGSIALKVIGGVLFGFGVIGLLVCLTVCLYAYFCYGTRDQEIQTELAWNEDYLIETPGYASIGRPSALKSADSTLKRNGIAGQKKVTMAPEVGPYGDSPPNVQQPGVIITDRQPPRSPSFVAGGVYNDGSKIDPRGAGGRSVGGADVGTGGIRILPADQPFPSPAASQVSYISGGQVYSGSGMGQQMGYGASQGSFVYGGGSSASSSIDTYAYPKSVSIISGTESGYADSGTGSQYSTLRSIPVQHVVSGPQQQRQQTQGLQQDHVEYARVNKQTKNIQVIDAPLQRGYIIQGQGQQGGFTQGQAQQGGFTQVHGQQGGFSQGQSGFSQGQGVIYQGQGQQSSFSQGQSSFVQGQGQSGQFQQTYNMEDFDYDNPVERTPMLPPKQSPTYHEQQMQYQRQQHGSTSSQSDLYTPRQLNTMSLQRQKASNPYSLQQQQQQQQNQMQYQTSQTSSTSRHFTSDDDIPEPQPLVYPSARRPMTFEQVSSSKMSVYDNVLAGLKDIDD</sequence>
<proteinExistence type="predicted"/>
<keyword evidence="2" id="KW-1133">Transmembrane helix</keyword>
<gene>
    <name evidence="3" type="primary">106070301</name>
</gene>
<reference evidence="3" key="1">
    <citation type="submission" date="2020-05" db="UniProtKB">
        <authorList>
            <consortium name="EnsemblMetazoa"/>
        </authorList>
    </citation>
    <scope>IDENTIFICATION</scope>
    <source>
        <strain evidence="3">BB02</strain>
    </source>
</reference>
<feature type="compositionally biased region" description="Low complexity" evidence="1">
    <location>
        <begin position="491"/>
        <end position="514"/>
    </location>
</feature>
<name>A0A2C9LRG2_BIOGL</name>
<accession>A0A2C9LRG2</accession>
<dbReference type="EnsemblMetazoa" id="BGLB034119-RA">
    <property type="protein sequence ID" value="BGLB034119-PA"/>
    <property type="gene ID" value="BGLB034119"/>
</dbReference>
<feature type="compositionally biased region" description="Low complexity" evidence="1">
    <location>
        <begin position="381"/>
        <end position="417"/>
    </location>
</feature>
<evidence type="ECO:0000313" key="3">
    <source>
        <dbReference type="EnsemblMetazoa" id="BGLB034119-PA"/>
    </source>
</evidence>
<feature type="compositionally biased region" description="Low complexity" evidence="1">
    <location>
        <begin position="361"/>
        <end position="371"/>
    </location>
</feature>
<organism evidence="3 4">
    <name type="scientific">Biomphalaria glabrata</name>
    <name type="common">Bloodfluke planorb</name>
    <name type="synonym">Freshwater snail</name>
    <dbReference type="NCBI Taxonomy" id="6526"/>
    <lineage>
        <taxon>Eukaryota</taxon>
        <taxon>Metazoa</taxon>
        <taxon>Spiralia</taxon>
        <taxon>Lophotrochozoa</taxon>
        <taxon>Mollusca</taxon>
        <taxon>Gastropoda</taxon>
        <taxon>Heterobranchia</taxon>
        <taxon>Euthyneura</taxon>
        <taxon>Panpulmonata</taxon>
        <taxon>Hygrophila</taxon>
        <taxon>Lymnaeoidea</taxon>
        <taxon>Planorbidae</taxon>
        <taxon>Biomphalaria</taxon>
    </lineage>
</organism>
<feature type="region of interest" description="Disordered" evidence="1">
    <location>
        <begin position="482"/>
        <end position="536"/>
    </location>
</feature>
<feature type="transmembrane region" description="Helical" evidence="2">
    <location>
        <begin position="68"/>
        <end position="92"/>
    </location>
</feature>
<dbReference type="KEGG" id="bgt:106070301"/>
<feature type="region of interest" description="Disordered" evidence="1">
    <location>
        <begin position="430"/>
        <end position="470"/>
    </location>
</feature>
<dbReference type="AlphaFoldDB" id="A0A2C9LRG2"/>
<keyword evidence="2" id="KW-0472">Membrane</keyword>
<dbReference type="Proteomes" id="UP000076420">
    <property type="component" value="Unassembled WGS sequence"/>
</dbReference>
<evidence type="ECO:0000256" key="1">
    <source>
        <dbReference type="SAM" id="MobiDB-lite"/>
    </source>
</evidence>
<evidence type="ECO:0000256" key="2">
    <source>
        <dbReference type="SAM" id="Phobius"/>
    </source>
</evidence>
<keyword evidence="2" id="KW-0812">Transmembrane</keyword>
<dbReference type="OrthoDB" id="6077174at2759"/>
<evidence type="ECO:0000313" key="4">
    <source>
        <dbReference type="Proteomes" id="UP000076420"/>
    </source>
</evidence>
<dbReference type="VEuPathDB" id="VectorBase:BGLB034119"/>
<dbReference type="VEuPathDB" id="VectorBase:BGLAX_026993"/>
<feature type="compositionally biased region" description="Acidic residues" evidence="1">
    <location>
        <begin position="1"/>
        <end position="11"/>
    </location>
</feature>
<protein>
    <submittedName>
        <fullName evidence="3">Uncharacterized protein</fullName>
    </submittedName>
</protein>
<feature type="region of interest" description="Disordered" evidence="1">
    <location>
        <begin position="1"/>
        <end position="21"/>
    </location>
</feature>
<feature type="transmembrane region" description="Helical" evidence="2">
    <location>
        <begin position="35"/>
        <end position="56"/>
    </location>
</feature>